<proteinExistence type="predicted"/>
<gene>
    <name evidence="2" type="ORF">PQQ73_23275</name>
</gene>
<feature type="chain" id="PRO_5046638647" description="Secreted protein" evidence="1">
    <location>
        <begin position="24"/>
        <end position="249"/>
    </location>
</feature>
<sequence length="249" mass="26348">MTLTRIVCALALLGGIVAPAAGAQPGAQPGAREAKAVGAASNNGSADASVNTPFTARRRSQDAPFAFRGVALGITLDEFRAGSTVRATPIGSVPVCETDVQAGTLGMRLKSRESLMVACRWAHRVDDRWAMSQAVVDGAPALEHVLRFARTDAQSALRLYEISFVIDELTAEDLRDALEDRYGPPRLATQNVAASGAMPTYVWENAVSSITLCFLPGSRNGTLTYLLKGSDAWVKSVVRQWQASGAEAG</sequence>
<organism evidence="2 3">
    <name type="scientific">Paraburkholderia strydomiana</name>
    <dbReference type="NCBI Taxonomy" id="1245417"/>
    <lineage>
        <taxon>Bacteria</taxon>
        <taxon>Pseudomonadati</taxon>
        <taxon>Pseudomonadota</taxon>
        <taxon>Betaproteobacteria</taxon>
        <taxon>Burkholderiales</taxon>
        <taxon>Burkholderiaceae</taxon>
        <taxon>Paraburkholderia</taxon>
    </lineage>
</organism>
<evidence type="ECO:0008006" key="4">
    <source>
        <dbReference type="Google" id="ProtNLM"/>
    </source>
</evidence>
<protein>
    <recommendedName>
        <fullName evidence="4">Secreted protein</fullName>
    </recommendedName>
</protein>
<keyword evidence="1" id="KW-0732">Signal</keyword>
<dbReference type="EMBL" id="JAQQCL010000019">
    <property type="protein sequence ID" value="MFM0719253.1"/>
    <property type="molecule type" value="Genomic_DNA"/>
</dbReference>
<evidence type="ECO:0000256" key="1">
    <source>
        <dbReference type="SAM" id="SignalP"/>
    </source>
</evidence>
<evidence type="ECO:0000313" key="3">
    <source>
        <dbReference type="Proteomes" id="UP001629392"/>
    </source>
</evidence>
<accession>A0ABW9EJT4</accession>
<name>A0ABW9EJT4_9BURK</name>
<dbReference type="RefSeq" id="WP_408155288.1">
    <property type="nucleotide sequence ID" value="NZ_JAQQCL010000019.1"/>
</dbReference>
<keyword evidence="3" id="KW-1185">Reference proteome</keyword>
<evidence type="ECO:0000313" key="2">
    <source>
        <dbReference type="EMBL" id="MFM0719253.1"/>
    </source>
</evidence>
<reference evidence="2 3" key="1">
    <citation type="journal article" date="2024" name="Chem. Sci.">
        <title>Discovery of megapolipeptins by genome mining of a Burkholderiales bacteria collection.</title>
        <authorList>
            <person name="Paulo B.S."/>
            <person name="Recchia M.J.J."/>
            <person name="Lee S."/>
            <person name="Fergusson C.H."/>
            <person name="Romanowski S.B."/>
            <person name="Hernandez A."/>
            <person name="Krull N."/>
            <person name="Liu D.Y."/>
            <person name="Cavanagh H."/>
            <person name="Bos A."/>
            <person name="Gray C.A."/>
            <person name="Murphy B.T."/>
            <person name="Linington R.G."/>
            <person name="Eustaquio A.S."/>
        </authorList>
    </citation>
    <scope>NUCLEOTIDE SEQUENCE [LARGE SCALE GENOMIC DNA]</scope>
    <source>
        <strain evidence="2 3">RL17-350-BIC-E</strain>
    </source>
</reference>
<dbReference type="Proteomes" id="UP001629392">
    <property type="component" value="Unassembled WGS sequence"/>
</dbReference>
<comment type="caution">
    <text evidence="2">The sequence shown here is derived from an EMBL/GenBank/DDBJ whole genome shotgun (WGS) entry which is preliminary data.</text>
</comment>
<feature type="signal peptide" evidence="1">
    <location>
        <begin position="1"/>
        <end position="23"/>
    </location>
</feature>